<dbReference type="OrthoDB" id="5973362at2759"/>
<sequence length="215" mass="23783">MPELSQYIAAVLHSTEITEECRSAMSGALSCLLGCQATKLRNVANVGFLTELCPRLLSLQLQKGWGNLWGQLSKLSTALGYHQDHESHVAVLIFLRRQCVPDDNWHWFLQSDDRAMEQRLHQTTFTGCFVEAMKERAGEATPVGDSAEENLLRRHQVIHRGVRKVDAKSALHDLWVACRADCMCLGTPAGVDASSSSQASQDVNCPYVLCSKQGV</sequence>
<proteinExistence type="predicted"/>
<name>A0A9W9YK62_9CNID</name>
<accession>A0A9W9YK62</accession>
<keyword evidence="2" id="KW-1185">Reference proteome</keyword>
<dbReference type="AlphaFoldDB" id="A0A9W9YK62"/>
<dbReference type="Proteomes" id="UP001163046">
    <property type="component" value="Unassembled WGS sequence"/>
</dbReference>
<comment type="caution">
    <text evidence="1">The sequence shown here is derived from an EMBL/GenBank/DDBJ whole genome shotgun (WGS) entry which is preliminary data.</text>
</comment>
<organism evidence="1 2">
    <name type="scientific">Desmophyllum pertusum</name>
    <dbReference type="NCBI Taxonomy" id="174260"/>
    <lineage>
        <taxon>Eukaryota</taxon>
        <taxon>Metazoa</taxon>
        <taxon>Cnidaria</taxon>
        <taxon>Anthozoa</taxon>
        <taxon>Hexacorallia</taxon>
        <taxon>Scleractinia</taxon>
        <taxon>Caryophylliina</taxon>
        <taxon>Caryophylliidae</taxon>
        <taxon>Desmophyllum</taxon>
    </lineage>
</organism>
<dbReference type="EMBL" id="MU827330">
    <property type="protein sequence ID" value="KAJ7354939.1"/>
    <property type="molecule type" value="Genomic_DNA"/>
</dbReference>
<gene>
    <name evidence="1" type="ORF">OS493_029048</name>
</gene>
<reference evidence="1" key="1">
    <citation type="submission" date="2023-01" db="EMBL/GenBank/DDBJ databases">
        <title>Genome assembly of the deep-sea coral Lophelia pertusa.</title>
        <authorList>
            <person name="Herrera S."/>
            <person name="Cordes E."/>
        </authorList>
    </citation>
    <scope>NUCLEOTIDE SEQUENCE</scope>
    <source>
        <strain evidence="1">USNM1676648</strain>
        <tissue evidence="1">Polyp</tissue>
    </source>
</reference>
<protein>
    <submittedName>
        <fullName evidence="1">Uncharacterized protein</fullName>
    </submittedName>
</protein>
<evidence type="ECO:0000313" key="1">
    <source>
        <dbReference type="EMBL" id="KAJ7354939.1"/>
    </source>
</evidence>
<evidence type="ECO:0000313" key="2">
    <source>
        <dbReference type="Proteomes" id="UP001163046"/>
    </source>
</evidence>